<proteinExistence type="predicted"/>
<dbReference type="OrthoDB" id="7597031at2"/>
<dbReference type="AlphaFoldDB" id="Q1GU83"/>
<gene>
    <name evidence="1" type="ordered locus">Sala_1072</name>
</gene>
<dbReference type="HOGENOM" id="CLU_290677_0_0_5"/>
<protein>
    <submittedName>
        <fullName evidence="1">Uncharacterized protein</fullName>
    </submittedName>
</protein>
<sequence length="851" mass="88534">MRDVRPTLVGPLRGQSLDCGDGALRAESPAIALDLSLSEDLQAWRGSADAGMASLAAASLRADRLGVLARFNGSAVQTRIDLDAEMARLRGPDFAADKLRLAVKGSVGSAAPRFDGTVDFANARLSLSARRAIAGSLRGARDTPLGPLAAKAAVAVERALASVNGGAAFQLAGEGPLARIDLIAPRLTSASGARFVGSADSRIGYLYAAERPAWLAAGEWRLGGGDLPSGTLNLDRRADGTLQGEARLAAYEAGDSRLALDPVRFSGGPGGALRFATTALLSGPLGDGRVERLRVPLAGTLAPTGAFALDGGCHRVGADRIEVGGVRLARSVLDLCSRPGAPLLSTGPQGLRGAIRVPRIAFAGTSGESPLRIASGPAAIDLATLRWSLSDADVRLGEGESVTRFTAERIAGRPAGGAMAGELSGAAAKIGAVPLDMSEIAGQWRWANGALTLDGGLTLTDAAAPDARFYPLVSRDAALRFADGAIEATAGFAERTTGTRILDTVIRHRFADGSGAADLTIDELRFDEAFQPDQLTYLAKGVVANVQGSVVGDGRIEWGAAGVTSRGTFATAGADLAAAFGPVKGLTATLSFDDLIGLRSAPHQIARIDEVNPGIPVREGVIEYSLLGDNRVRIEGGRWPFAGGELLLHPTTLNFAADQPRRMTFDVVGVDAAVFLQSFDFENINATGKFDGTLPVVFDGLGGRIVGGRIDARKGGGTLAYVGELSNRNLGTIANFAFGALRSLKYDDLTIVLNGDLDGEMVTDIRFGGVGQGEGATRNFLTRQVAKLPLVFNVKITAPFRQLLTSAKGFYDPSLLIEQNLPALMRAQEEAEAAARRTAVPVQPPESEPVQ</sequence>
<evidence type="ECO:0000313" key="2">
    <source>
        <dbReference type="Proteomes" id="UP000006578"/>
    </source>
</evidence>
<name>Q1GU83_SPHAL</name>
<dbReference type="eggNOG" id="COG2911">
    <property type="taxonomic scope" value="Bacteria"/>
</dbReference>
<dbReference type="Proteomes" id="UP000006578">
    <property type="component" value="Chromosome"/>
</dbReference>
<dbReference type="EMBL" id="CP000356">
    <property type="protein sequence ID" value="ABF52789.1"/>
    <property type="molecule type" value="Genomic_DNA"/>
</dbReference>
<dbReference type="InterPro" id="IPR021730">
    <property type="entry name" value="YdbH"/>
</dbReference>
<dbReference type="KEGG" id="sal:Sala_1072"/>
<dbReference type="STRING" id="317655.Sala_1072"/>
<evidence type="ECO:0000313" key="1">
    <source>
        <dbReference type="EMBL" id="ABF52789.1"/>
    </source>
</evidence>
<keyword evidence="2" id="KW-1185">Reference proteome</keyword>
<accession>Q1GU83</accession>
<reference evidence="1 2" key="1">
    <citation type="journal article" date="2009" name="Proc. Natl. Acad. Sci. U.S.A.">
        <title>The genomic basis of trophic strategy in marine bacteria.</title>
        <authorList>
            <person name="Lauro F.M."/>
            <person name="McDougald D."/>
            <person name="Thomas T."/>
            <person name="Williams T.J."/>
            <person name="Egan S."/>
            <person name="Rice S."/>
            <person name="DeMaere M.Z."/>
            <person name="Ting L."/>
            <person name="Ertan H."/>
            <person name="Johnson J."/>
            <person name="Ferriera S."/>
            <person name="Lapidus A."/>
            <person name="Anderson I."/>
            <person name="Kyrpides N."/>
            <person name="Munk A.C."/>
            <person name="Detter C."/>
            <person name="Han C.S."/>
            <person name="Brown M.V."/>
            <person name="Robb F.T."/>
            <person name="Kjelleberg S."/>
            <person name="Cavicchioli R."/>
        </authorList>
    </citation>
    <scope>NUCLEOTIDE SEQUENCE [LARGE SCALE GENOMIC DNA]</scope>
    <source>
        <strain evidence="2">DSM 13593 / LMG 18877 / RB2256</strain>
    </source>
</reference>
<dbReference type="RefSeq" id="WP_011541375.1">
    <property type="nucleotide sequence ID" value="NC_008048.1"/>
</dbReference>
<organism evidence="1 2">
    <name type="scientific">Sphingopyxis alaskensis (strain DSM 13593 / LMG 18877 / RB2256)</name>
    <name type="common">Sphingomonas alaskensis</name>
    <dbReference type="NCBI Taxonomy" id="317655"/>
    <lineage>
        <taxon>Bacteria</taxon>
        <taxon>Pseudomonadati</taxon>
        <taxon>Pseudomonadota</taxon>
        <taxon>Alphaproteobacteria</taxon>
        <taxon>Sphingomonadales</taxon>
        <taxon>Sphingomonadaceae</taxon>
        <taxon>Sphingopyxis</taxon>
    </lineage>
</organism>
<dbReference type="Pfam" id="PF11739">
    <property type="entry name" value="YdbH-like"/>
    <property type="match status" value="1"/>
</dbReference>